<dbReference type="AlphaFoldDB" id="A0A8J5FFF8"/>
<keyword evidence="3" id="KW-0805">Transcription regulation</keyword>
<dbReference type="PANTHER" id="PTHR21654">
    <property type="entry name" value="FI21293P1"/>
    <property type="match status" value="1"/>
</dbReference>
<evidence type="ECO:0000313" key="9">
    <source>
        <dbReference type="EMBL" id="KAG6481689.1"/>
    </source>
</evidence>
<feature type="domain" description="Myb-like" evidence="8">
    <location>
        <begin position="468"/>
        <end position="532"/>
    </location>
</feature>
<keyword evidence="10" id="KW-1185">Reference proteome</keyword>
<dbReference type="OrthoDB" id="691673at2759"/>
<dbReference type="InterPro" id="IPR001005">
    <property type="entry name" value="SANT/Myb"/>
</dbReference>
<evidence type="ECO:0000256" key="4">
    <source>
        <dbReference type="ARBA" id="ARBA00023125"/>
    </source>
</evidence>
<feature type="compositionally biased region" description="Low complexity" evidence="7">
    <location>
        <begin position="258"/>
        <end position="269"/>
    </location>
</feature>
<evidence type="ECO:0000256" key="1">
    <source>
        <dbReference type="ARBA" id="ARBA00004123"/>
    </source>
</evidence>
<feature type="region of interest" description="Disordered" evidence="7">
    <location>
        <begin position="403"/>
        <end position="475"/>
    </location>
</feature>
<dbReference type="FunFam" id="1.10.10.60:FF:000092">
    <property type="entry name" value="Trihelix transcription factor GT-2"/>
    <property type="match status" value="1"/>
</dbReference>
<name>A0A8J5FFF8_ZINOF</name>
<dbReference type="CDD" id="cd12203">
    <property type="entry name" value="GT1"/>
    <property type="match status" value="2"/>
</dbReference>
<feature type="compositionally biased region" description="Low complexity" evidence="7">
    <location>
        <begin position="34"/>
        <end position="46"/>
    </location>
</feature>
<comment type="subcellular location">
    <subcellularLocation>
        <location evidence="1">Nucleus</location>
    </subcellularLocation>
</comment>
<organism evidence="9 10">
    <name type="scientific">Zingiber officinale</name>
    <name type="common">Ginger</name>
    <name type="synonym">Amomum zingiber</name>
    <dbReference type="NCBI Taxonomy" id="94328"/>
    <lineage>
        <taxon>Eukaryota</taxon>
        <taxon>Viridiplantae</taxon>
        <taxon>Streptophyta</taxon>
        <taxon>Embryophyta</taxon>
        <taxon>Tracheophyta</taxon>
        <taxon>Spermatophyta</taxon>
        <taxon>Magnoliopsida</taxon>
        <taxon>Liliopsida</taxon>
        <taxon>Zingiberales</taxon>
        <taxon>Zingiberaceae</taxon>
        <taxon>Zingiber</taxon>
    </lineage>
</organism>
<dbReference type="Proteomes" id="UP000734854">
    <property type="component" value="Unassembled WGS sequence"/>
</dbReference>
<dbReference type="EMBL" id="JACMSC010000016">
    <property type="protein sequence ID" value="KAG6481689.1"/>
    <property type="molecule type" value="Genomic_DNA"/>
</dbReference>
<keyword evidence="2" id="KW-0677">Repeat</keyword>
<evidence type="ECO:0000256" key="5">
    <source>
        <dbReference type="ARBA" id="ARBA00023163"/>
    </source>
</evidence>
<feature type="compositionally biased region" description="Basic residues" evidence="7">
    <location>
        <begin position="287"/>
        <end position="298"/>
    </location>
</feature>
<feature type="region of interest" description="Disordered" evidence="7">
    <location>
        <begin position="1"/>
        <end position="94"/>
    </location>
</feature>
<dbReference type="SMART" id="SM00717">
    <property type="entry name" value="SANT"/>
    <property type="match status" value="2"/>
</dbReference>
<dbReference type="PANTHER" id="PTHR21654:SF84">
    <property type="entry name" value="SI:DKEY-66I24.7"/>
    <property type="match status" value="1"/>
</dbReference>
<feature type="compositionally biased region" description="Acidic residues" evidence="7">
    <location>
        <begin position="669"/>
        <end position="693"/>
    </location>
</feature>
<evidence type="ECO:0000259" key="8">
    <source>
        <dbReference type="PROSITE" id="PS50090"/>
    </source>
</evidence>
<feature type="region of interest" description="Disordered" evidence="7">
    <location>
        <begin position="258"/>
        <end position="298"/>
    </location>
</feature>
<feature type="compositionally biased region" description="Pro residues" evidence="7">
    <location>
        <begin position="408"/>
        <end position="426"/>
    </location>
</feature>
<dbReference type="GO" id="GO:0005634">
    <property type="term" value="C:nucleus"/>
    <property type="evidence" value="ECO:0007669"/>
    <property type="project" value="UniProtKB-SubCell"/>
</dbReference>
<dbReference type="FunFam" id="1.10.10.60:FF:000061">
    <property type="entry name" value="Trihelix transcription factor GT-2"/>
    <property type="match status" value="1"/>
</dbReference>
<dbReference type="PROSITE" id="PS50090">
    <property type="entry name" value="MYB_LIKE"/>
    <property type="match status" value="2"/>
</dbReference>
<evidence type="ECO:0000256" key="2">
    <source>
        <dbReference type="ARBA" id="ARBA00022737"/>
    </source>
</evidence>
<accession>A0A8J5FFF8</accession>
<sequence length="732" mass="80253">MQQKSGEGLQFQAEMSGSRPQGLVESTQPPPLPAAQQLTETPSPISSRPPPPPAPTPGAVNFDELGSAVAGAVGFLDDEEAERGGPSGSRWPKQETLALLKIRSEMDAAFRDATFKGPLWEEISRKLAELGYKRSSKKCKEKFENVHKYYKRTKEGRAGRQDGKTYRFFTQLEALHGRSGGGDATTSTAIAAQPITAEPPATFSFTTSPMSAPPAATRIQPFPISAAAPPLVLTPTRLVPEIGQQRLSSSTAVAGISFSSNSSFSSSSDSDSDEEMAEAGGNAEERKRKRGNTGRPARRQMMAFFEGLMRQVMERQEAMQQRFLEAIEKREQERMKREEAWLLQEMARLSREQELLVQERAMAASRDAAVISYLQKITGQSITLPTIPSATTLPLATSVVALTSLPSHNPPPAPPPPSNPPQPPPSLQKHEAAQRSTEITIQTSPASHLAPINAEQQEGRGPGSGGFDAPASSSRWPKTEVHALIKLRSELESRYQEAGPKGPLWDEISSSMQRLGYNRNSKRCKEKWENINKYFKKVKDSNKKRQEDSKTCPYFDQLDALYRRKQFGSAAGGSRSLAAQQQQEHLDTNPTKEYLPLQLHPPAPQDHGKNEKTNDGNSDTGGAVQVPTSNGGHTPSFIEEGMKKPEDIVKELIMEQRQQQGMVDVDYDKMDDETDSENLDQVDDDDDDDDDDEDSKKQYKIQFQRPNGGNGTAATTTTTAAAAASSFLAMVQ</sequence>
<feature type="compositionally biased region" description="Basic and acidic residues" evidence="7">
    <location>
        <begin position="640"/>
        <end position="654"/>
    </location>
</feature>
<keyword evidence="5" id="KW-0804">Transcription</keyword>
<dbReference type="InterPro" id="IPR044822">
    <property type="entry name" value="Myb_DNA-bind_4"/>
</dbReference>
<dbReference type="GO" id="GO:0006355">
    <property type="term" value="P:regulation of DNA-templated transcription"/>
    <property type="evidence" value="ECO:0007669"/>
    <property type="project" value="UniProtKB-ARBA"/>
</dbReference>
<feature type="compositionally biased region" description="Pro residues" evidence="7">
    <location>
        <begin position="47"/>
        <end position="56"/>
    </location>
</feature>
<protein>
    <recommendedName>
        <fullName evidence="8">Myb-like domain-containing protein</fullName>
    </recommendedName>
</protein>
<reference evidence="9 10" key="1">
    <citation type="submission" date="2020-08" db="EMBL/GenBank/DDBJ databases">
        <title>Plant Genome Project.</title>
        <authorList>
            <person name="Zhang R.-G."/>
        </authorList>
    </citation>
    <scope>NUCLEOTIDE SEQUENCE [LARGE SCALE GENOMIC DNA]</scope>
    <source>
        <tissue evidence="9">Rhizome</tissue>
    </source>
</reference>
<feature type="region of interest" description="Disordered" evidence="7">
    <location>
        <begin position="567"/>
        <end position="714"/>
    </location>
</feature>
<evidence type="ECO:0000256" key="3">
    <source>
        <dbReference type="ARBA" id="ARBA00023015"/>
    </source>
</evidence>
<feature type="compositionally biased region" description="Polar residues" evidence="7">
    <location>
        <begin position="13"/>
        <end position="27"/>
    </location>
</feature>
<gene>
    <name evidence="9" type="ORF">ZIOFF_058308</name>
</gene>
<evidence type="ECO:0000256" key="7">
    <source>
        <dbReference type="SAM" id="MobiDB-lite"/>
    </source>
</evidence>
<feature type="compositionally biased region" description="Low complexity" evidence="7">
    <location>
        <begin position="568"/>
        <end position="583"/>
    </location>
</feature>
<evidence type="ECO:0000256" key="6">
    <source>
        <dbReference type="ARBA" id="ARBA00023242"/>
    </source>
</evidence>
<proteinExistence type="predicted"/>
<comment type="caution">
    <text evidence="9">The sequence shown here is derived from an EMBL/GenBank/DDBJ whole genome shotgun (WGS) entry which is preliminary data.</text>
</comment>
<feature type="domain" description="Myb-like" evidence="8">
    <location>
        <begin position="83"/>
        <end position="147"/>
    </location>
</feature>
<feature type="compositionally biased region" description="Polar residues" evidence="7">
    <location>
        <begin position="615"/>
        <end position="633"/>
    </location>
</feature>
<evidence type="ECO:0000313" key="10">
    <source>
        <dbReference type="Proteomes" id="UP000734854"/>
    </source>
</evidence>
<dbReference type="GO" id="GO:0003677">
    <property type="term" value="F:DNA binding"/>
    <property type="evidence" value="ECO:0007669"/>
    <property type="project" value="UniProtKB-KW"/>
</dbReference>
<keyword evidence="4" id="KW-0238">DNA-binding</keyword>
<keyword evidence="6" id="KW-0539">Nucleus</keyword>
<dbReference type="Pfam" id="PF13837">
    <property type="entry name" value="Myb_DNA-bind_4"/>
    <property type="match status" value="2"/>
</dbReference>
<feature type="compositionally biased region" description="Polar residues" evidence="7">
    <location>
        <begin position="434"/>
        <end position="446"/>
    </location>
</feature>